<dbReference type="EMBL" id="CAJQZP010001584">
    <property type="protein sequence ID" value="CAG5055795.1"/>
    <property type="molecule type" value="Genomic_DNA"/>
</dbReference>
<evidence type="ECO:0000313" key="2">
    <source>
        <dbReference type="EMBL" id="CAG5055795.1"/>
    </source>
</evidence>
<accession>A0A8S3Y7J5</accession>
<dbReference type="OrthoDB" id="123207at2759"/>
<proteinExistence type="predicted"/>
<gene>
    <name evidence="2" type="ORF">PAPOLLO_LOCUS26503</name>
</gene>
<sequence>MDPLCFHGKSKHVNIIPGDGNLRDDDISSNSDDDFEPNSICQPQKRHISDLNGDGFEFKDNTELPEIMQLDTPAEFFI</sequence>
<reference evidence="2" key="1">
    <citation type="submission" date="2021-04" db="EMBL/GenBank/DDBJ databases">
        <authorList>
            <person name="Tunstrom K."/>
        </authorList>
    </citation>
    <scope>NUCLEOTIDE SEQUENCE</scope>
</reference>
<feature type="region of interest" description="Disordered" evidence="1">
    <location>
        <begin position="17"/>
        <end position="41"/>
    </location>
</feature>
<name>A0A8S3Y7J5_PARAO</name>
<keyword evidence="3" id="KW-1185">Reference proteome</keyword>
<dbReference type="Proteomes" id="UP000691718">
    <property type="component" value="Unassembled WGS sequence"/>
</dbReference>
<evidence type="ECO:0000313" key="3">
    <source>
        <dbReference type="Proteomes" id="UP000691718"/>
    </source>
</evidence>
<comment type="caution">
    <text evidence="2">The sequence shown here is derived from an EMBL/GenBank/DDBJ whole genome shotgun (WGS) entry which is preliminary data.</text>
</comment>
<protein>
    <submittedName>
        <fullName evidence="2">(apollo) hypothetical protein</fullName>
    </submittedName>
</protein>
<organism evidence="2 3">
    <name type="scientific">Parnassius apollo</name>
    <name type="common">Apollo butterfly</name>
    <name type="synonym">Papilio apollo</name>
    <dbReference type="NCBI Taxonomy" id="110799"/>
    <lineage>
        <taxon>Eukaryota</taxon>
        <taxon>Metazoa</taxon>
        <taxon>Ecdysozoa</taxon>
        <taxon>Arthropoda</taxon>
        <taxon>Hexapoda</taxon>
        <taxon>Insecta</taxon>
        <taxon>Pterygota</taxon>
        <taxon>Neoptera</taxon>
        <taxon>Endopterygota</taxon>
        <taxon>Lepidoptera</taxon>
        <taxon>Glossata</taxon>
        <taxon>Ditrysia</taxon>
        <taxon>Papilionoidea</taxon>
        <taxon>Papilionidae</taxon>
        <taxon>Parnassiinae</taxon>
        <taxon>Parnassini</taxon>
        <taxon>Parnassius</taxon>
        <taxon>Parnassius</taxon>
    </lineage>
</organism>
<dbReference type="AlphaFoldDB" id="A0A8S3Y7J5"/>
<evidence type="ECO:0000256" key="1">
    <source>
        <dbReference type="SAM" id="MobiDB-lite"/>
    </source>
</evidence>